<proteinExistence type="inferred from homology"/>
<dbReference type="PIRSF" id="PIRSF006276">
    <property type="entry name" value="UspA"/>
    <property type="match status" value="1"/>
</dbReference>
<dbReference type="PATRIC" id="fig|1173022.3.peg.995"/>
<dbReference type="InterPro" id="IPR014729">
    <property type="entry name" value="Rossmann-like_a/b/a_fold"/>
</dbReference>
<dbReference type="Proteomes" id="UP000010472">
    <property type="component" value="Chromosome"/>
</dbReference>
<feature type="domain" description="UspA" evidence="3">
    <location>
        <begin position="3"/>
        <end position="157"/>
    </location>
</feature>
<dbReference type="PRINTS" id="PR01438">
    <property type="entry name" value="UNVRSLSTRESS"/>
</dbReference>
<dbReference type="PANTHER" id="PTHR46268">
    <property type="entry name" value="STRESS RESPONSE PROTEIN NHAX"/>
    <property type="match status" value="1"/>
</dbReference>
<dbReference type="Pfam" id="PF00582">
    <property type="entry name" value="Usp"/>
    <property type="match status" value="1"/>
</dbReference>
<sequence>MSFHQILVAIDQSNLCEAVFSQALNLAELNQAKLMLLHCINSEILGESTITMPLDMGLYPPMVNTAYENQNNIMQQRLEESKAMLRRYCETASSRGITTEFDYKIGDPGQYLCQVARNWGADLIVLGRRGHKGLTEVFLGSVSNYVLHNAHCSVLVIQ</sequence>
<gene>
    <name evidence="4" type="ORF">Cri9333_0917</name>
</gene>
<dbReference type="InterPro" id="IPR006016">
    <property type="entry name" value="UspA"/>
</dbReference>
<accession>K9VWG5</accession>
<name>K9VWG5_9CYAN</name>
<dbReference type="CDD" id="cd00293">
    <property type="entry name" value="USP-like"/>
    <property type="match status" value="1"/>
</dbReference>
<evidence type="ECO:0000313" key="4">
    <source>
        <dbReference type="EMBL" id="AFZ11832.1"/>
    </source>
</evidence>
<dbReference type="GO" id="GO:0005737">
    <property type="term" value="C:cytoplasm"/>
    <property type="evidence" value="ECO:0007669"/>
    <property type="project" value="UniProtKB-SubCell"/>
</dbReference>
<dbReference type="eggNOG" id="COG0589">
    <property type="taxonomic scope" value="Bacteria"/>
</dbReference>
<reference evidence="4 5" key="1">
    <citation type="submission" date="2012-06" db="EMBL/GenBank/DDBJ databases">
        <title>Finished chromosome of genome of Crinalium epipsammum PCC 9333.</title>
        <authorList>
            <consortium name="US DOE Joint Genome Institute"/>
            <person name="Gugger M."/>
            <person name="Coursin T."/>
            <person name="Rippka R."/>
            <person name="Tandeau De Marsac N."/>
            <person name="Huntemann M."/>
            <person name="Wei C.-L."/>
            <person name="Han J."/>
            <person name="Detter J.C."/>
            <person name="Han C."/>
            <person name="Tapia R."/>
            <person name="Davenport K."/>
            <person name="Daligault H."/>
            <person name="Erkkila T."/>
            <person name="Gu W."/>
            <person name="Munk A.C.C."/>
            <person name="Teshima H."/>
            <person name="Xu Y."/>
            <person name="Chain P."/>
            <person name="Chen A."/>
            <person name="Krypides N."/>
            <person name="Mavromatis K."/>
            <person name="Markowitz V."/>
            <person name="Szeto E."/>
            <person name="Ivanova N."/>
            <person name="Mikhailova N."/>
            <person name="Ovchinnikova G."/>
            <person name="Pagani I."/>
            <person name="Pati A."/>
            <person name="Goodwin L."/>
            <person name="Peters L."/>
            <person name="Pitluck S."/>
            <person name="Woyke T."/>
            <person name="Kerfeld C."/>
        </authorList>
    </citation>
    <scope>NUCLEOTIDE SEQUENCE [LARGE SCALE GENOMIC DNA]</scope>
    <source>
        <strain evidence="4 5">PCC 9333</strain>
    </source>
</reference>
<evidence type="ECO:0000256" key="1">
    <source>
        <dbReference type="ARBA" id="ARBA00008791"/>
    </source>
</evidence>
<dbReference type="Gene3D" id="3.40.50.620">
    <property type="entry name" value="HUPs"/>
    <property type="match status" value="1"/>
</dbReference>
<dbReference type="STRING" id="1173022.Cri9333_0917"/>
<dbReference type="EMBL" id="CP003620">
    <property type="protein sequence ID" value="AFZ11832.1"/>
    <property type="molecule type" value="Genomic_DNA"/>
</dbReference>
<keyword evidence="2" id="KW-0963">Cytoplasm</keyword>
<evidence type="ECO:0000313" key="5">
    <source>
        <dbReference type="Proteomes" id="UP000010472"/>
    </source>
</evidence>
<evidence type="ECO:0000256" key="2">
    <source>
        <dbReference type="PIRNR" id="PIRNR006276"/>
    </source>
</evidence>
<organism evidence="4 5">
    <name type="scientific">Crinalium epipsammum PCC 9333</name>
    <dbReference type="NCBI Taxonomy" id="1173022"/>
    <lineage>
        <taxon>Bacteria</taxon>
        <taxon>Bacillati</taxon>
        <taxon>Cyanobacteriota</taxon>
        <taxon>Cyanophyceae</taxon>
        <taxon>Gomontiellales</taxon>
        <taxon>Gomontiellaceae</taxon>
        <taxon>Crinalium</taxon>
    </lineage>
</organism>
<dbReference type="AlphaFoldDB" id="K9VWG5"/>
<protein>
    <recommendedName>
        <fullName evidence="2">Universal stress protein</fullName>
    </recommendedName>
</protein>
<dbReference type="RefSeq" id="WP_015201954.1">
    <property type="nucleotide sequence ID" value="NC_019753.1"/>
</dbReference>
<dbReference type="HOGENOM" id="CLU_049301_16_1_3"/>
<dbReference type="OrthoDB" id="516822at2"/>
<comment type="subcellular location">
    <subcellularLocation>
        <location evidence="2">Cytoplasm</location>
    </subcellularLocation>
</comment>
<dbReference type="PANTHER" id="PTHR46268:SF8">
    <property type="entry name" value="UNIVERSAL STRESS PROTEIN SLL1388"/>
    <property type="match status" value="1"/>
</dbReference>
<keyword evidence="5" id="KW-1185">Reference proteome</keyword>
<comment type="similarity">
    <text evidence="1 2">Belongs to the universal stress protein A family.</text>
</comment>
<evidence type="ECO:0000259" key="3">
    <source>
        <dbReference type="Pfam" id="PF00582"/>
    </source>
</evidence>
<dbReference type="InterPro" id="IPR006015">
    <property type="entry name" value="Universal_stress_UspA"/>
</dbReference>
<dbReference type="KEGG" id="cep:Cri9333_0917"/>
<dbReference type="SUPFAM" id="SSF52402">
    <property type="entry name" value="Adenine nucleotide alpha hydrolases-like"/>
    <property type="match status" value="1"/>
</dbReference>